<comment type="caution">
    <text evidence="1">The sequence shown here is derived from an EMBL/GenBank/DDBJ whole genome shotgun (WGS) entry which is preliminary data.</text>
</comment>
<dbReference type="EMBL" id="JBHUGH010000002">
    <property type="protein sequence ID" value="MFD1911245.1"/>
    <property type="molecule type" value="Genomic_DNA"/>
</dbReference>
<evidence type="ECO:0000313" key="2">
    <source>
        <dbReference type="Proteomes" id="UP001597353"/>
    </source>
</evidence>
<dbReference type="Proteomes" id="UP001597353">
    <property type="component" value="Unassembled WGS sequence"/>
</dbReference>
<dbReference type="RefSeq" id="WP_390259470.1">
    <property type="nucleotide sequence ID" value="NZ_JBHUGH010000002.1"/>
</dbReference>
<evidence type="ECO:0000313" key="1">
    <source>
        <dbReference type="EMBL" id="MFD1911245.1"/>
    </source>
</evidence>
<accession>A0ABW4S0Y1</accession>
<gene>
    <name evidence="1" type="ORF">ACFSGJ_03340</name>
</gene>
<name>A0ABW4S0Y1_9RHOB</name>
<protein>
    <submittedName>
        <fullName evidence="1">Uncharacterized protein</fullName>
    </submittedName>
</protein>
<sequence length="43" mass="4308">MLRLYHALGDSAAKAAAAQLRALSGMLAAPGGKPEERDGTGSP</sequence>
<organism evidence="1 2">
    <name type="scientific">Halodurantibacterium flavum</name>
    <dbReference type="NCBI Taxonomy" id="1382802"/>
    <lineage>
        <taxon>Bacteria</taxon>
        <taxon>Pseudomonadati</taxon>
        <taxon>Pseudomonadota</taxon>
        <taxon>Alphaproteobacteria</taxon>
        <taxon>Rhodobacterales</taxon>
        <taxon>Paracoccaceae</taxon>
        <taxon>Halodurantibacterium</taxon>
    </lineage>
</organism>
<reference evidence="2" key="1">
    <citation type="journal article" date="2019" name="Int. J. Syst. Evol. Microbiol.">
        <title>The Global Catalogue of Microorganisms (GCM) 10K type strain sequencing project: providing services to taxonomists for standard genome sequencing and annotation.</title>
        <authorList>
            <consortium name="The Broad Institute Genomics Platform"/>
            <consortium name="The Broad Institute Genome Sequencing Center for Infectious Disease"/>
            <person name="Wu L."/>
            <person name="Ma J."/>
        </authorList>
    </citation>
    <scope>NUCLEOTIDE SEQUENCE [LARGE SCALE GENOMIC DNA]</scope>
    <source>
        <strain evidence="2">CGMCC 4.7242</strain>
    </source>
</reference>
<keyword evidence="2" id="KW-1185">Reference proteome</keyword>
<proteinExistence type="predicted"/>